<organism evidence="2 3">
    <name type="scientific">Acetobacter thailandicus</name>
    <dbReference type="NCBI Taxonomy" id="1502842"/>
    <lineage>
        <taxon>Bacteria</taxon>
        <taxon>Pseudomonadati</taxon>
        <taxon>Pseudomonadota</taxon>
        <taxon>Alphaproteobacteria</taxon>
        <taxon>Acetobacterales</taxon>
        <taxon>Acetobacteraceae</taxon>
        <taxon>Acetobacter</taxon>
    </lineage>
</organism>
<dbReference type="Pfam" id="PF04380">
    <property type="entry name" value="BMFP"/>
    <property type="match status" value="1"/>
</dbReference>
<feature type="coiled-coil region" evidence="1">
    <location>
        <begin position="59"/>
        <end position="86"/>
    </location>
</feature>
<dbReference type="Proteomes" id="UP001301152">
    <property type="component" value="Unassembled WGS sequence"/>
</dbReference>
<keyword evidence="3" id="KW-1185">Reference proteome</keyword>
<comment type="caution">
    <text evidence="2">The sequence shown here is derived from an EMBL/GenBank/DDBJ whole genome shotgun (WGS) entry which is preliminary data.</text>
</comment>
<evidence type="ECO:0000313" key="2">
    <source>
        <dbReference type="EMBL" id="MCX2563597.1"/>
    </source>
</evidence>
<dbReference type="RefSeq" id="WP_086553798.1">
    <property type="nucleotide sequence ID" value="NZ_JAERKX010000007.1"/>
</dbReference>
<proteinExistence type="predicted"/>
<reference evidence="2 3" key="1">
    <citation type="submission" date="2022-11" db="EMBL/GenBank/DDBJ databases">
        <title>Genome sequencing of Acetobacter type strain.</title>
        <authorList>
            <person name="Heo J."/>
            <person name="Lee D."/>
            <person name="Han B.-H."/>
            <person name="Hong S.-B."/>
            <person name="Kwon S.-W."/>
        </authorList>
    </citation>
    <scope>NUCLEOTIDE SEQUENCE [LARGE SCALE GENOMIC DNA]</scope>
    <source>
        <strain evidence="2 3">KACC 21253</strain>
    </source>
</reference>
<accession>A0ABT3QE82</accession>
<protein>
    <submittedName>
        <fullName evidence="2">Accessory factor UbiK family protein</fullName>
    </submittedName>
</protein>
<gene>
    <name evidence="2" type="ORF">OQ497_06445</name>
</gene>
<sequence>MTDRPRFFDDLTGIAGGAFSAFTGAREELNAIIRNRVSEILASLHVVRREEFDIVREMATQTRISLDAAERRIADLETHIENLKRS</sequence>
<dbReference type="EMBL" id="JAPIUZ010000002">
    <property type="protein sequence ID" value="MCX2563597.1"/>
    <property type="molecule type" value="Genomic_DNA"/>
</dbReference>
<keyword evidence="1" id="KW-0175">Coiled coil</keyword>
<name>A0ABT3QE82_9PROT</name>
<dbReference type="InterPro" id="IPR007475">
    <property type="entry name" value="UbiK"/>
</dbReference>
<evidence type="ECO:0000313" key="3">
    <source>
        <dbReference type="Proteomes" id="UP001301152"/>
    </source>
</evidence>
<evidence type="ECO:0000256" key="1">
    <source>
        <dbReference type="SAM" id="Coils"/>
    </source>
</evidence>